<feature type="compositionally biased region" description="Pro residues" evidence="2">
    <location>
        <begin position="1"/>
        <end position="12"/>
    </location>
</feature>
<proteinExistence type="predicted"/>
<comment type="caution">
    <text evidence="3">The sequence shown here is derived from an EMBL/GenBank/DDBJ whole genome shotgun (WGS) entry which is preliminary data.</text>
</comment>
<name>A0A9W4UHZ6_9PLEO</name>
<feature type="region of interest" description="Disordered" evidence="2">
    <location>
        <begin position="518"/>
        <end position="569"/>
    </location>
</feature>
<organism evidence="3 4">
    <name type="scientific">Periconia digitata</name>
    <dbReference type="NCBI Taxonomy" id="1303443"/>
    <lineage>
        <taxon>Eukaryota</taxon>
        <taxon>Fungi</taxon>
        <taxon>Dikarya</taxon>
        <taxon>Ascomycota</taxon>
        <taxon>Pezizomycotina</taxon>
        <taxon>Dothideomycetes</taxon>
        <taxon>Pleosporomycetidae</taxon>
        <taxon>Pleosporales</taxon>
        <taxon>Massarineae</taxon>
        <taxon>Periconiaceae</taxon>
        <taxon>Periconia</taxon>
    </lineage>
</organism>
<feature type="region of interest" description="Disordered" evidence="2">
    <location>
        <begin position="697"/>
        <end position="728"/>
    </location>
</feature>
<feature type="compositionally biased region" description="Low complexity" evidence="2">
    <location>
        <begin position="824"/>
        <end position="837"/>
    </location>
</feature>
<dbReference type="GO" id="GO:0006355">
    <property type="term" value="P:regulation of DNA-templated transcription"/>
    <property type="evidence" value="ECO:0007669"/>
    <property type="project" value="InterPro"/>
</dbReference>
<feature type="compositionally biased region" description="Low complexity" evidence="2">
    <location>
        <begin position="526"/>
        <end position="540"/>
    </location>
</feature>
<feature type="compositionally biased region" description="Low complexity" evidence="2">
    <location>
        <begin position="353"/>
        <end position="364"/>
    </location>
</feature>
<feature type="compositionally biased region" description="Polar residues" evidence="2">
    <location>
        <begin position="541"/>
        <end position="563"/>
    </location>
</feature>
<keyword evidence="4" id="KW-1185">Reference proteome</keyword>
<dbReference type="GO" id="GO:0007623">
    <property type="term" value="P:circadian rhythm"/>
    <property type="evidence" value="ECO:0007669"/>
    <property type="project" value="InterPro"/>
</dbReference>
<feature type="region of interest" description="Disordered" evidence="2">
    <location>
        <begin position="616"/>
        <end position="645"/>
    </location>
</feature>
<feature type="compositionally biased region" description="Low complexity" evidence="2">
    <location>
        <begin position="624"/>
        <end position="636"/>
    </location>
</feature>
<evidence type="ECO:0000313" key="3">
    <source>
        <dbReference type="EMBL" id="CAI6334648.1"/>
    </source>
</evidence>
<dbReference type="OrthoDB" id="2536795at2759"/>
<feature type="compositionally biased region" description="Low complexity" evidence="2">
    <location>
        <begin position="57"/>
        <end position="68"/>
    </location>
</feature>
<evidence type="ECO:0000256" key="2">
    <source>
        <dbReference type="SAM" id="MobiDB-lite"/>
    </source>
</evidence>
<reference evidence="3" key="1">
    <citation type="submission" date="2023-01" db="EMBL/GenBank/DDBJ databases">
        <authorList>
            <person name="Van Ghelder C."/>
            <person name="Rancurel C."/>
        </authorList>
    </citation>
    <scope>NUCLEOTIDE SEQUENCE</scope>
    <source>
        <strain evidence="3">CNCM I-4278</strain>
    </source>
</reference>
<feature type="compositionally biased region" description="Polar residues" evidence="2">
    <location>
        <begin position="264"/>
        <end position="276"/>
    </location>
</feature>
<evidence type="ECO:0008006" key="5">
    <source>
        <dbReference type="Google" id="ProtNLM"/>
    </source>
</evidence>
<protein>
    <recommendedName>
        <fullName evidence="5">Frequency clock protein</fullName>
    </recommendedName>
</protein>
<dbReference type="Proteomes" id="UP001152607">
    <property type="component" value="Unassembled WGS sequence"/>
</dbReference>
<feature type="compositionally biased region" description="Low complexity" evidence="2">
    <location>
        <begin position="100"/>
        <end position="113"/>
    </location>
</feature>
<accession>A0A9W4UHZ6</accession>
<feature type="region of interest" description="Disordered" evidence="2">
    <location>
        <begin position="224"/>
        <end position="298"/>
    </location>
</feature>
<dbReference type="EMBL" id="CAOQHR010000005">
    <property type="protein sequence ID" value="CAI6334648.1"/>
    <property type="molecule type" value="Genomic_DNA"/>
</dbReference>
<evidence type="ECO:0000256" key="1">
    <source>
        <dbReference type="SAM" id="Coils"/>
    </source>
</evidence>
<dbReference type="InterPro" id="IPR018554">
    <property type="entry name" value="FRQ"/>
</dbReference>
<feature type="compositionally biased region" description="Acidic residues" evidence="2">
    <location>
        <begin position="885"/>
        <end position="904"/>
    </location>
</feature>
<feature type="region of interest" description="Disordered" evidence="2">
    <location>
        <begin position="341"/>
        <end position="382"/>
    </location>
</feature>
<feature type="compositionally biased region" description="Low complexity" evidence="2">
    <location>
        <begin position="855"/>
        <end position="864"/>
    </location>
</feature>
<keyword evidence="1" id="KW-0175">Coiled coil</keyword>
<sequence>MSDPDPMPPGTIPPLESKISRHPRRPLAHKSVSLRHNSPTHRKPAHAPSFHQPQQTSVSPSSLNASASDRVNPPSSLSPKLQSNKYSSGESSDAGKWFESSNNNAIQSNASYADNDTPFFLRNSSSGDTPPEGQASHADQLNTLKVHRPDIAHGGTDGSSTEEYRGVIDDLTVANKKLKRKLKRFEKLYDTHLQNEKLFEVRFHGLSDYKKKELEETLRKFADSLNDGPADNLLNPPFSSYPPILDPHKTSSSNPSRFAESGYASMSASGQNSSGPSYPAHSGDTDHRRMTKSQYNRQQQSIQSYLHDIPAGLLPTNEVPMSEKSKKKLVVRRLEQIFAGKRSAPGNHSQPMQQEEVAQSAASADRQAKEATGQHTKHEGHREARIMPVKADDEDIVTTSHIQNLQRLRPNLQVNEQDFAGSASPDQRPTRPLDLDLFRAQVPSDNMEYIRHLGFTPPDMDTGEAPQMGHGWIYLNLLINMAQLHTISVTSDFVKTAVTEYSSKLELSHDGRKIRWKGGLDETKTSSGSSSEHMSGYSPSEANGTSTGVNSNTRTGNSGSTGINLDADRNARRLARAHRQKEREKLSYTPIFFHKEESDEDEDFYGYDMMSSTISNVQRQQPGDSSGLGSSAMRSSSSRKRRDDGPMIFYNKANFCTDLSGDLRGLAGRQLDSIDLSKSHALGVSRSPKRSAQYYAMERRRPHKTPSPDLDVRDGTNTSSSDGDIQFSPDPMIIDSGLESPNIVDFEASGVGGVHPADNFSVKVRRAIHSSSVKAPVALPKRKFYPQEVLQALAGSDDADSRVMRMTNQPPHVREEILSAARKPLPSSSLPPASFLPFDSTSSGEVDSDLDDEISSNPSTTSSSVNGPIGAPIPTLSLSPIYPGDQDDSSEDESSEDESSDDGSIDLLATARQMDPSTIRASEREYDAALAERLAECIPAGSSAATGGGGSGFNSPYQAIPASTTRNSTTSGSMSSRTQNLKRTRTRDMANTALQEGNNRKSQRTE</sequence>
<gene>
    <name evidence="3" type="ORF">PDIGIT_LOCUS7711</name>
</gene>
<feature type="compositionally biased region" description="Polar residues" evidence="2">
    <location>
        <begin position="73"/>
        <end position="91"/>
    </location>
</feature>
<feature type="region of interest" description="Disordered" evidence="2">
    <location>
        <begin position="943"/>
        <end position="1006"/>
    </location>
</feature>
<evidence type="ECO:0000313" key="4">
    <source>
        <dbReference type="Proteomes" id="UP001152607"/>
    </source>
</evidence>
<dbReference type="Pfam" id="PF09421">
    <property type="entry name" value="FRQ"/>
    <property type="match status" value="1"/>
</dbReference>
<dbReference type="GO" id="GO:0005634">
    <property type="term" value="C:nucleus"/>
    <property type="evidence" value="ECO:0007669"/>
    <property type="project" value="InterPro"/>
</dbReference>
<dbReference type="GO" id="GO:0005737">
    <property type="term" value="C:cytoplasm"/>
    <property type="evidence" value="ECO:0007669"/>
    <property type="project" value="InterPro"/>
</dbReference>
<feature type="region of interest" description="Disordered" evidence="2">
    <location>
        <begin position="1"/>
        <end position="138"/>
    </location>
</feature>
<feature type="coiled-coil region" evidence="1">
    <location>
        <begin position="168"/>
        <end position="195"/>
    </location>
</feature>
<feature type="compositionally biased region" description="Polar residues" evidence="2">
    <location>
        <begin position="953"/>
        <end position="979"/>
    </location>
</feature>
<feature type="region of interest" description="Disordered" evidence="2">
    <location>
        <begin position="824"/>
        <end position="924"/>
    </location>
</feature>
<dbReference type="AlphaFoldDB" id="A0A9W4UHZ6"/>